<reference evidence="1" key="1">
    <citation type="submission" date="2021-03" db="EMBL/GenBank/DDBJ databases">
        <authorList>
            <consortium name="DOE Joint Genome Institute"/>
            <person name="Ahrendt S."/>
            <person name="Looney B.P."/>
            <person name="Miyauchi S."/>
            <person name="Morin E."/>
            <person name="Drula E."/>
            <person name="Courty P.E."/>
            <person name="Chicoki N."/>
            <person name="Fauchery L."/>
            <person name="Kohler A."/>
            <person name="Kuo A."/>
            <person name="Labutti K."/>
            <person name="Pangilinan J."/>
            <person name="Lipzen A."/>
            <person name="Riley R."/>
            <person name="Andreopoulos W."/>
            <person name="He G."/>
            <person name="Johnson J."/>
            <person name="Barry K.W."/>
            <person name="Grigoriev I.V."/>
            <person name="Nagy L."/>
            <person name="Hibbett D."/>
            <person name="Henrissat B."/>
            <person name="Matheny P.B."/>
            <person name="Labbe J."/>
            <person name="Martin F."/>
        </authorList>
    </citation>
    <scope>NUCLEOTIDE SEQUENCE</scope>
    <source>
        <strain evidence="1">HHB10654</strain>
    </source>
</reference>
<evidence type="ECO:0000313" key="1">
    <source>
        <dbReference type="EMBL" id="KAI0066801.1"/>
    </source>
</evidence>
<comment type="caution">
    <text evidence="1">The sequence shown here is derived from an EMBL/GenBank/DDBJ whole genome shotgun (WGS) entry which is preliminary data.</text>
</comment>
<name>A0ACB8TEG9_9AGAM</name>
<dbReference type="Proteomes" id="UP000814140">
    <property type="component" value="Unassembled WGS sequence"/>
</dbReference>
<organism evidence="1 2">
    <name type="scientific">Artomyces pyxidatus</name>
    <dbReference type="NCBI Taxonomy" id="48021"/>
    <lineage>
        <taxon>Eukaryota</taxon>
        <taxon>Fungi</taxon>
        <taxon>Dikarya</taxon>
        <taxon>Basidiomycota</taxon>
        <taxon>Agaricomycotina</taxon>
        <taxon>Agaricomycetes</taxon>
        <taxon>Russulales</taxon>
        <taxon>Auriscalpiaceae</taxon>
        <taxon>Artomyces</taxon>
    </lineage>
</organism>
<accession>A0ACB8TEG9</accession>
<proteinExistence type="predicted"/>
<reference evidence="1" key="2">
    <citation type="journal article" date="2022" name="New Phytol.">
        <title>Evolutionary transition to the ectomycorrhizal habit in the genomes of a hyperdiverse lineage of mushroom-forming fungi.</title>
        <authorList>
            <person name="Looney B."/>
            <person name="Miyauchi S."/>
            <person name="Morin E."/>
            <person name="Drula E."/>
            <person name="Courty P.E."/>
            <person name="Kohler A."/>
            <person name="Kuo A."/>
            <person name="LaButti K."/>
            <person name="Pangilinan J."/>
            <person name="Lipzen A."/>
            <person name="Riley R."/>
            <person name="Andreopoulos W."/>
            <person name="He G."/>
            <person name="Johnson J."/>
            <person name="Nolan M."/>
            <person name="Tritt A."/>
            <person name="Barry K.W."/>
            <person name="Grigoriev I.V."/>
            <person name="Nagy L.G."/>
            <person name="Hibbett D."/>
            <person name="Henrissat B."/>
            <person name="Matheny P.B."/>
            <person name="Labbe J."/>
            <person name="Martin F.M."/>
        </authorList>
    </citation>
    <scope>NUCLEOTIDE SEQUENCE</scope>
    <source>
        <strain evidence="1">HHB10654</strain>
    </source>
</reference>
<protein>
    <submittedName>
        <fullName evidence="1">Uncharacterized protein</fullName>
    </submittedName>
</protein>
<sequence>MRVSAGSLTQDDIPSAPRSASVFLYSLDDLAEFDRDIRAASRTVPYIGVSVKLPNESSKPLKIAFATLDEIYLLSLTGRRGSASHSRILQNLFTNAVILAGFEMAYTALLLCRALECDVAGFDLSTISVKVRDNSLTRPGALLYAKDVNVTSKRVDAHWEKLDDGGEPNIGLRAWYSAIAADLVGGSIGSASSLLRTSRLSESAKNLFTDLVSRCQLLDAMKPLVKVNDFTQANWDSKAGRMVIDNERFKTRVRRSETTSIEFQTTTGSVYHGTATGAEGRRTWVQGPTVVGDVKTIRVIGREEATNAEQARYRFLQHALEGSLNDLFDSFFIKAIWDPDVDHTILRERLPDSCRPSESPWPSLTSLNMSQFEVAAAMLSEVESSKLVVAHGPPGTGKTRTIGSATRVWSYLRQPVWIIAQSNVGVKNIAETLFKGDVGFRLVVSKEFYVEWHEDIYEEIKDNIIRSDEIPDDDSLQSIFDTTVVLCTMSTLSNPKLKEYIFEFMHLFHKFEKYLLKVCFFGDPKQLPPYGAEEAGLETIFDVKHLKKSAYFLNTQYRMPVLLGSFISTEVYNGKLCSEHNVKDAACILFVDVGKGEEQKTGNSYKVWSHRTWKKSIPSSDSRTSIVTVERSSLSSLPTTLRGPLS</sequence>
<keyword evidence="2" id="KW-1185">Reference proteome</keyword>
<dbReference type="EMBL" id="MU277191">
    <property type="protein sequence ID" value="KAI0066801.1"/>
    <property type="molecule type" value="Genomic_DNA"/>
</dbReference>
<evidence type="ECO:0000313" key="2">
    <source>
        <dbReference type="Proteomes" id="UP000814140"/>
    </source>
</evidence>
<gene>
    <name evidence="1" type="ORF">BV25DRAFT_1245149</name>
</gene>